<comment type="catalytic activity">
    <reaction evidence="7">
        <text>L-tyrosyl-[protein] + ATP = O-(5'-adenylyl)-L-tyrosyl-[protein] + diphosphate</text>
        <dbReference type="Rhea" id="RHEA:54288"/>
        <dbReference type="Rhea" id="RHEA-COMP:10136"/>
        <dbReference type="Rhea" id="RHEA-COMP:13846"/>
        <dbReference type="ChEBI" id="CHEBI:30616"/>
        <dbReference type="ChEBI" id="CHEBI:33019"/>
        <dbReference type="ChEBI" id="CHEBI:46858"/>
        <dbReference type="ChEBI" id="CHEBI:83624"/>
        <dbReference type="EC" id="2.7.7.108"/>
    </reaction>
</comment>
<dbReference type="Pfam" id="PF02661">
    <property type="entry name" value="Fic"/>
    <property type="match status" value="1"/>
</dbReference>
<dbReference type="SUPFAM" id="SSF140931">
    <property type="entry name" value="Fic-like"/>
    <property type="match status" value="1"/>
</dbReference>
<dbReference type="EC" id="2.7.7.108" evidence="5"/>
<dbReference type="RefSeq" id="WP_109667423.1">
    <property type="nucleotide sequence ID" value="NZ_QGGH01000005.1"/>
</dbReference>
<dbReference type="EMBL" id="QGGH01000005">
    <property type="protein sequence ID" value="PWJ90418.1"/>
    <property type="molecule type" value="Genomic_DNA"/>
</dbReference>
<evidence type="ECO:0000256" key="4">
    <source>
        <dbReference type="ARBA" id="ARBA00022840"/>
    </source>
</evidence>
<evidence type="ECO:0000256" key="6">
    <source>
        <dbReference type="ARBA" id="ARBA00047939"/>
    </source>
</evidence>
<evidence type="ECO:0000256" key="5">
    <source>
        <dbReference type="ARBA" id="ARBA00034531"/>
    </source>
</evidence>
<dbReference type="GO" id="GO:0005524">
    <property type="term" value="F:ATP binding"/>
    <property type="evidence" value="ECO:0007669"/>
    <property type="project" value="UniProtKB-KW"/>
</dbReference>
<dbReference type="Proteomes" id="UP000245631">
    <property type="component" value="Unassembled WGS sequence"/>
</dbReference>
<sequence>MVYAAEFDPLCYPGTTVLINLLDIRDQAELDEVELALFLTRADEPLPAGELDYRHYLGLHRHLFQDVYGWAGQARTIRIGKASSWFCYPEHIASEMARVFRELGNPDRLADLDGGGFAKHVAHIVAEINAVHPFREGNGRTQLTFLAMLAEHAGFTFNADMLDRDRVIQAMIDSFVGSEAPLEALIEDIIRQSS</sequence>
<evidence type="ECO:0000313" key="10">
    <source>
        <dbReference type="Proteomes" id="UP000245631"/>
    </source>
</evidence>
<dbReference type="GO" id="GO:0070733">
    <property type="term" value="F:AMPylase activity"/>
    <property type="evidence" value="ECO:0007669"/>
    <property type="project" value="UniProtKB-EC"/>
</dbReference>
<dbReference type="PROSITE" id="PS51459">
    <property type="entry name" value="FIDO"/>
    <property type="match status" value="1"/>
</dbReference>
<evidence type="ECO:0000256" key="1">
    <source>
        <dbReference type="ARBA" id="ARBA00022679"/>
    </source>
</evidence>
<feature type="domain" description="Fido" evidence="8">
    <location>
        <begin position="51"/>
        <end position="188"/>
    </location>
</feature>
<protein>
    <recommendedName>
        <fullName evidence="5">protein adenylyltransferase</fullName>
        <ecNumber evidence="5">2.7.7.108</ecNumber>
    </recommendedName>
</protein>
<comment type="catalytic activity">
    <reaction evidence="6">
        <text>L-threonyl-[protein] + ATP = 3-O-(5'-adenylyl)-L-threonyl-[protein] + diphosphate</text>
        <dbReference type="Rhea" id="RHEA:54292"/>
        <dbReference type="Rhea" id="RHEA-COMP:11060"/>
        <dbReference type="Rhea" id="RHEA-COMP:13847"/>
        <dbReference type="ChEBI" id="CHEBI:30013"/>
        <dbReference type="ChEBI" id="CHEBI:30616"/>
        <dbReference type="ChEBI" id="CHEBI:33019"/>
        <dbReference type="ChEBI" id="CHEBI:138113"/>
        <dbReference type="EC" id="2.7.7.108"/>
    </reaction>
</comment>
<keyword evidence="2" id="KW-0548">Nucleotidyltransferase</keyword>
<keyword evidence="4" id="KW-0067">ATP-binding</keyword>
<gene>
    <name evidence="9" type="ORF">C8D77_105313</name>
</gene>
<dbReference type="PANTHER" id="PTHR39560">
    <property type="entry name" value="PROTEIN ADENYLYLTRANSFERASE FIC-RELATED"/>
    <property type="match status" value="1"/>
</dbReference>
<evidence type="ECO:0000256" key="7">
    <source>
        <dbReference type="ARBA" id="ARBA00048696"/>
    </source>
</evidence>
<organism evidence="9 10">
    <name type="scientific">Rhizobium loti</name>
    <name type="common">Mesorhizobium loti</name>
    <dbReference type="NCBI Taxonomy" id="381"/>
    <lineage>
        <taxon>Bacteria</taxon>
        <taxon>Pseudomonadati</taxon>
        <taxon>Pseudomonadota</taxon>
        <taxon>Alphaproteobacteria</taxon>
        <taxon>Hyphomicrobiales</taxon>
        <taxon>Phyllobacteriaceae</taxon>
        <taxon>Mesorhizobium</taxon>
    </lineage>
</organism>
<dbReference type="GO" id="GO:0051302">
    <property type="term" value="P:regulation of cell division"/>
    <property type="evidence" value="ECO:0007669"/>
    <property type="project" value="TreeGrafter"/>
</dbReference>
<dbReference type="AlphaFoldDB" id="A0A8E2WB15"/>
<accession>A0A8E2WB15</accession>
<dbReference type="Gene3D" id="1.10.3290.10">
    <property type="entry name" value="Fido-like domain"/>
    <property type="match status" value="1"/>
</dbReference>
<reference evidence="9 10" key="1">
    <citation type="submission" date="2018-05" db="EMBL/GenBank/DDBJ databases">
        <title>Genomic Encyclopedia of Type Strains, Phase IV (KMG-IV): sequencing the most valuable type-strain genomes for metagenomic binning, comparative biology and taxonomic classification.</title>
        <authorList>
            <person name="Goeker M."/>
        </authorList>
    </citation>
    <scope>NUCLEOTIDE SEQUENCE [LARGE SCALE GENOMIC DNA]</scope>
    <source>
        <strain evidence="9 10">DSM 2626</strain>
    </source>
</reference>
<comment type="caution">
    <text evidence="9">The sequence shown here is derived from an EMBL/GenBank/DDBJ whole genome shotgun (WGS) entry which is preliminary data.</text>
</comment>
<dbReference type="InterPro" id="IPR003812">
    <property type="entry name" value="Fido"/>
</dbReference>
<evidence type="ECO:0000313" key="9">
    <source>
        <dbReference type="EMBL" id="PWJ90418.1"/>
    </source>
</evidence>
<evidence type="ECO:0000256" key="2">
    <source>
        <dbReference type="ARBA" id="ARBA00022695"/>
    </source>
</evidence>
<proteinExistence type="predicted"/>
<evidence type="ECO:0000256" key="3">
    <source>
        <dbReference type="ARBA" id="ARBA00022741"/>
    </source>
</evidence>
<evidence type="ECO:0000259" key="8">
    <source>
        <dbReference type="PROSITE" id="PS51459"/>
    </source>
</evidence>
<dbReference type="PANTHER" id="PTHR39560:SF1">
    <property type="entry name" value="PROTEIN ADENYLYLTRANSFERASE FIC-RELATED"/>
    <property type="match status" value="1"/>
</dbReference>
<keyword evidence="1" id="KW-0808">Transferase</keyword>
<dbReference type="InterPro" id="IPR036597">
    <property type="entry name" value="Fido-like_dom_sf"/>
</dbReference>
<name>A0A8E2WB15_RHILI</name>
<keyword evidence="3" id="KW-0547">Nucleotide-binding</keyword>
<dbReference type="GeneID" id="61053522"/>